<gene>
    <name evidence="10" type="ORF">A9B99_03755</name>
</gene>
<keyword evidence="5 8" id="KW-0472">Membrane</keyword>
<feature type="transmembrane region" description="Helical" evidence="8">
    <location>
        <begin position="90"/>
        <end position="110"/>
    </location>
</feature>
<comment type="function">
    <text evidence="6 7">Involved in O antigen modification. Involved in the translocation of bactoprenol-linked glucose across the cytoplasmic membrane.</text>
</comment>
<comment type="caution">
    <text evidence="10">The sequence shown here is derived from an EMBL/GenBank/DDBJ whole genome shotgun (WGS) entry which is preliminary data.</text>
</comment>
<evidence type="ECO:0000256" key="7">
    <source>
        <dbReference type="PIRNR" id="PIRNR006298"/>
    </source>
</evidence>
<name>A0A1B7L926_9ENTR</name>
<feature type="domain" description="GtrA/DPMS transmembrane" evidence="9">
    <location>
        <begin position="7"/>
        <end position="116"/>
    </location>
</feature>
<evidence type="ECO:0000256" key="1">
    <source>
        <dbReference type="ARBA" id="ARBA00004141"/>
    </source>
</evidence>
<evidence type="ECO:0000256" key="4">
    <source>
        <dbReference type="ARBA" id="ARBA00022989"/>
    </source>
</evidence>
<dbReference type="Proteomes" id="UP000078225">
    <property type="component" value="Unassembled WGS sequence"/>
</dbReference>
<proteinExistence type="inferred from homology"/>
<evidence type="ECO:0000256" key="6">
    <source>
        <dbReference type="ARBA" id="ARBA00025595"/>
    </source>
</evidence>
<keyword evidence="11" id="KW-1185">Reference proteome</keyword>
<dbReference type="InterPro" id="IPR007267">
    <property type="entry name" value="GtrA_DPMS_TM"/>
</dbReference>
<feature type="transmembrane region" description="Helical" evidence="8">
    <location>
        <begin position="12"/>
        <end position="30"/>
    </location>
</feature>
<keyword evidence="2 7" id="KW-0813">Transport</keyword>
<dbReference type="OrthoDB" id="5616234at2"/>
<dbReference type="EMBL" id="LYRP01000001">
    <property type="protein sequence ID" value="OAT78826.1"/>
    <property type="molecule type" value="Genomic_DNA"/>
</dbReference>
<feature type="transmembrane region" description="Helical" evidence="8">
    <location>
        <begin position="36"/>
        <end position="52"/>
    </location>
</feature>
<dbReference type="RefSeq" id="WP_064594739.1">
    <property type="nucleotide sequence ID" value="NZ_LYRP01000001.1"/>
</dbReference>
<dbReference type="Pfam" id="PF04138">
    <property type="entry name" value="GtrA_DPMS_TM"/>
    <property type="match status" value="1"/>
</dbReference>
<dbReference type="PANTHER" id="PTHR38459:SF1">
    <property type="entry name" value="PROPHAGE BACTOPRENOL-LINKED GLUCOSE TRANSLOCASE HOMOLOG"/>
    <property type="match status" value="1"/>
</dbReference>
<evidence type="ECO:0000313" key="10">
    <source>
        <dbReference type="EMBL" id="OAT78826.1"/>
    </source>
</evidence>
<evidence type="ECO:0000259" key="9">
    <source>
        <dbReference type="Pfam" id="PF04138"/>
    </source>
</evidence>
<comment type="similarity">
    <text evidence="7">Belongs to the gtrA family.</text>
</comment>
<sequence length="118" mass="13471">MIKLFARYFSVGLLNTMIHWAFFSTLFFFFDFKQAYANLIAFCVAVTFSFFMNARWTFKSRTSLARYAAFVVFMGGLAALTGHIADKLHLPGVITLVVFSAISLITGFVYSKFIIFRN</sequence>
<evidence type="ECO:0000313" key="11">
    <source>
        <dbReference type="Proteomes" id="UP000078225"/>
    </source>
</evidence>
<evidence type="ECO:0000256" key="2">
    <source>
        <dbReference type="ARBA" id="ARBA00022448"/>
    </source>
</evidence>
<dbReference type="PANTHER" id="PTHR38459">
    <property type="entry name" value="PROPHAGE BACTOPRENOL-LINKED GLUCOSE TRANSLOCASE HOMOLOG"/>
    <property type="match status" value="1"/>
</dbReference>
<reference evidence="11" key="1">
    <citation type="submission" date="2016-05" db="EMBL/GenBank/DDBJ databases">
        <authorList>
            <person name="Behera P."/>
            <person name="Vaishampayan P."/>
            <person name="Singh N."/>
            <person name="Raina V."/>
            <person name="Suar M."/>
            <person name="Pattnaik A."/>
            <person name="Rastogi G."/>
        </authorList>
    </citation>
    <scope>NUCLEOTIDE SEQUENCE [LARGE SCALE GENOMIC DNA]</scope>
    <source>
        <strain evidence="11">MP23</strain>
    </source>
</reference>
<dbReference type="GO" id="GO:0000271">
    <property type="term" value="P:polysaccharide biosynthetic process"/>
    <property type="evidence" value="ECO:0007669"/>
    <property type="project" value="InterPro"/>
</dbReference>
<dbReference type="PIRSF" id="PIRSF006298">
    <property type="entry name" value="GtrA_prd"/>
    <property type="match status" value="1"/>
</dbReference>
<dbReference type="InterPro" id="IPR051401">
    <property type="entry name" value="GtrA_CellWall_Glycosyl"/>
</dbReference>
<dbReference type="InterPro" id="IPR016480">
    <property type="entry name" value="Glc_translocase_bactprenl-link"/>
</dbReference>
<keyword evidence="3 8" id="KW-0812">Transmembrane</keyword>
<evidence type="ECO:0000256" key="5">
    <source>
        <dbReference type="ARBA" id="ARBA00023136"/>
    </source>
</evidence>
<dbReference type="GO" id="GO:0005886">
    <property type="term" value="C:plasma membrane"/>
    <property type="evidence" value="ECO:0007669"/>
    <property type="project" value="TreeGrafter"/>
</dbReference>
<evidence type="ECO:0000256" key="3">
    <source>
        <dbReference type="ARBA" id="ARBA00022692"/>
    </source>
</evidence>
<comment type="subcellular location">
    <subcellularLocation>
        <location evidence="1">Membrane</location>
        <topology evidence="1">Multi-pass membrane protein</topology>
    </subcellularLocation>
</comment>
<keyword evidence="4 8" id="KW-1133">Transmembrane helix</keyword>
<accession>A0A1B7L926</accession>
<evidence type="ECO:0000256" key="8">
    <source>
        <dbReference type="SAM" id="Phobius"/>
    </source>
</evidence>
<dbReference type="STRING" id="1691903.A9B99_03755"/>
<protein>
    <recommendedName>
        <fullName evidence="7">Bactoprenol-linked glucose translocase</fullName>
    </recommendedName>
</protein>
<dbReference type="AlphaFoldDB" id="A0A1B7L926"/>
<feature type="transmembrane region" description="Helical" evidence="8">
    <location>
        <begin position="64"/>
        <end position="84"/>
    </location>
</feature>
<organism evidence="10 11">
    <name type="scientific">Mangrovibacter phragmitis</name>
    <dbReference type="NCBI Taxonomy" id="1691903"/>
    <lineage>
        <taxon>Bacteria</taxon>
        <taxon>Pseudomonadati</taxon>
        <taxon>Pseudomonadota</taxon>
        <taxon>Gammaproteobacteria</taxon>
        <taxon>Enterobacterales</taxon>
        <taxon>Enterobacteriaceae</taxon>
        <taxon>Mangrovibacter</taxon>
    </lineage>
</organism>